<dbReference type="Gene3D" id="3.40.630.30">
    <property type="match status" value="1"/>
</dbReference>
<sequence>MAGYVPSGRCARPVILPPHLCPIMDFRIAHEPAEQTFSVVGQDAELSYARPANGVVDFQHTYVDESLRGQGVGDQLAKQALEWARHEQLRVRTSCPFVQAYVQRHRAQYQDLLES</sequence>
<dbReference type="PROSITE" id="PS51729">
    <property type="entry name" value="GNAT_YJDJ"/>
    <property type="match status" value="1"/>
</dbReference>
<dbReference type="EMBL" id="VTWU01000001">
    <property type="protein sequence ID" value="KAA9339168.1"/>
    <property type="molecule type" value="Genomic_DNA"/>
</dbReference>
<dbReference type="InterPro" id="IPR045057">
    <property type="entry name" value="Gcn5-rel_NAT"/>
</dbReference>
<dbReference type="SUPFAM" id="SSF55729">
    <property type="entry name" value="Acyl-CoA N-acyltransferases (Nat)"/>
    <property type="match status" value="1"/>
</dbReference>
<protein>
    <submittedName>
        <fullName evidence="2">N-acetyltransferase</fullName>
    </submittedName>
</protein>
<dbReference type="InterPro" id="IPR031165">
    <property type="entry name" value="GNAT_YJDJ"/>
</dbReference>
<evidence type="ECO:0000313" key="2">
    <source>
        <dbReference type="EMBL" id="KAA9339168.1"/>
    </source>
</evidence>
<dbReference type="Pfam" id="PF14542">
    <property type="entry name" value="Acetyltransf_CG"/>
    <property type="match status" value="1"/>
</dbReference>
<feature type="domain" description="N-acetyltransferase" evidence="1">
    <location>
        <begin position="27"/>
        <end position="114"/>
    </location>
</feature>
<evidence type="ECO:0000313" key="3">
    <source>
        <dbReference type="Proteomes" id="UP000326380"/>
    </source>
</evidence>
<name>A0AA88K049_9BACT</name>
<gene>
    <name evidence="2" type="ORF">F0P96_00610</name>
</gene>
<dbReference type="InterPro" id="IPR016181">
    <property type="entry name" value="Acyl_CoA_acyltransferase"/>
</dbReference>
<reference evidence="2 3" key="1">
    <citation type="submission" date="2019-09" db="EMBL/GenBank/DDBJ databases">
        <title>Genome sequence of Hymenobacter sp. M3.</title>
        <authorList>
            <person name="Srinivasan S."/>
        </authorList>
    </citation>
    <scope>NUCLEOTIDE SEQUENCE [LARGE SCALE GENOMIC DNA]</scope>
    <source>
        <strain evidence="2 3">M3</strain>
    </source>
</reference>
<organism evidence="2 3">
    <name type="scientific">Hymenobacter busanensis</name>
    <dbReference type="NCBI Taxonomy" id="2607656"/>
    <lineage>
        <taxon>Bacteria</taxon>
        <taxon>Pseudomonadati</taxon>
        <taxon>Bacteroidota</taxon>
        <taxon>Cytophagia</taxon>
        <taxon>Cytophagales</taxon>
        <taxon>Hymenobacteraceae</taxon>
        <taxon>Hymenobacter</taxon>
    </lineage>
</organism>
<dbReference type="Proteomes" id="UP000326380">
    <property type="component" value="Unassembled WGS sequence"/>
</dbReference>
<accession>A0AA88K049</accession>
<dbReference type="PANTHER" id="PTHR31435">
    <property type="entry name" value="PROTEIN NATD1"/>
    <property type="match status" value="1"/>
</dbReference>
<proteinExistence type="predicted"/>
<dbReference type="CDD" id="cd04301">
    <property type="entry name" value="NAT_SF"/>
    <property type="match status" value="1"/>
</dbReference>
<evidence type="ECO:0000259" key="1">
    <source>
        <dbReference type="PROSITE" id="PS51729"/>
    </source>
</evidence>
<keyword evidence="3" id="KW-1185">Reference proteome</keyword>
<comment type="caution">
    <text evidence="2">The sequence shown here is derived from an EMBL/GenBank/DDBJ whole genome shotgun (WGS) entry which is preliminary data.</text>
</comment>
<dbReference type="PANTHER" id="PTHR31435:SF9">
    <property type="entry name" value="PROTEIN NATD1"/>
    <property type="match status" value="1"/>
</dbReference>
<dbReference type="AlphaFoldDB" id="A0AA88K049"/>